<organism evidence="1">
    <name type="scientific">Tetraselmis sp. GSL018</name>
    <dbReference type="NCBI Taxonomy" id="582737"/>
    <lineage>
        <taxon>Eukaryota</taxon>
        <taxon>Viridiplantae</taxon>
        <taxon>Chlorophyta</taxon>
        <taxon>core chlorophytes</taxon>
        <taxon>Chlorodendrophyceae</taxon>
        <taxon>Chlorodendrales</taxon>
        <taxon>Chlorodendraceae</taxon>
        <taxon>Tetraselmis</taxon>
    </lineage>
</organism>
<gene>
    <name evidence="1" type="ORF">TSPGSL018_13785</name>
</gene>
<accession>A0A061R790</accession>
<dbReference type="EMBL" id="GBEZ01020263">
    <property type="protein sequence ID" value="JAC66391.1"/>
    <property type="molecule type" value="Transcribed_RNA"/>
</dbReference>
<protein>
    <submittedName>
        <fullName evidence="1">Uncharacterized protein</fullName>
    </submittedName>
</protein>
<evidence type="ECO:0000313" key="1">
    <source>
        <dbReference type="EMBL" id="JAC66391.1"/>
    </source>
</evidence>
<feature type="non-terminal residue" evidence="1">
    <location>
        <position position="1"/>
    </location>
</feature>
<reference evidence="1" key="1">
    <citation type="submission" date="2014-05" db="EMBL/GenBank/DDBJ databases">
        <title>The transcriptome of the halophilic microalga Tetraselmis sp. GSL018 isolated from the Great Salt Lake, Utah.</title>
        <authorList>
            <person name="Jinkerson R.E."/>
            <person name="D'Adamo S."/>
            <person name="Posewitz M.C."/>
        </authorList>
    </citation>
    <scope>NUCLEOTIDE SEQUENCE</scope>
    <source>
        <strain evidence="1">GSL018</strain>
    </source>
</reference>
<name>A0A061R790_9CHLO</name>
<proteinExistence type="predicted"/>
<sequence length="83" mass="9323">CVVYYLMYISPSAAALEQVVAQGRDILKPPLPQQKRQNRAQLLTMRPSGRQKTFSAQRHCLHVPGERKACPHMPAILGSLTIR</sequence>
<dbReference type="AlphaFoldDB" id="A0A061R790"/>